<dbReference type="eggNOG" id="COG3383">
    <property type="taxonomic scope" value="Bacteria"/>
</dbReference>
<dbReference type="Gene3D" id="2.40.40.20">
    <property type="match status" value="1"/>
</dbReference>
<dbReference type="PIRSF" id="PIRSF036643">
    <property type="entry name" value="FDH_alpha"/>
    <property type="match status" value="1"/>
</dbReference>
<name>A1K9Z9_AZOSB</name>
<dbReference type="CDD" id="cd02790">
    <property type="entry name" value="MopB_CT_Formate-Dh_H"/>
    <property type="match status" value="1"/>
</dbReference>
<dbReference type="SMART" id="SM00926">
    <property type="entry name" value="Molybdop_Fe4S4"/>
    <property type="match status" value="1"/>
</dbReference>
<organism evidence="13 14">
    <name type="scientific">Azoarcus sp. (strain BH72)</name>
    <dbReference type="NCBI Taxonomy" id="418699"/>
    <lineage>
        <taxon>Bacteria</taxon>
        <taxon>Pseudomonadati</taxon>
        <taxon>Pseudomonadota</taxon>
        <taxon>Betaproteobacteria</taxon>
        <taxon>Rhodocyclales</taxon>
        <taxon>Zoogloeaceae</taxon>
        <taxon>Azoarcus</taxon>
    </lineage>
</organism>
<dbReference type="NCBIfam" id="TIGR01591">
    <property type="entry name" value="Fdh-alpha"/>
    <property type="match status" value="1"/>
</dbReference>
<dbReference type="GO" id="GO:0043546">
    <property type="term" value="F:molybdopterin cofactor binding"/>
    <property type="evidence" value="ECO:0007669"/>
    <property type="project" value="InterPro"/>
</dbReference>
<evidence type="ECO:0000256" key="7">
    <source>
        <dbReference type="ARBA" id="ARBA00023014"/>
    </source>
</evidence>
<evidence type="ECO:0000313" key="13">
    <source>
        <dbReference type="EMBL" id="CAL95654.1"/>
    </source>
</evidence>
<dbReference type="InterPro" id="IPR041925">
    <property type="entry name" value="CT_Formate-Dh_H"/>
</dbReference>
<dbReference type="InterPro" id="IPR006478">
    <property type="entry name" value="Formate_DH_asu"/>
</dbReference>
<dbReference type="GO" id="GO:0008863">
    <property type="term" value="F:formate dehydrogenase (NAD+) activity"/>
    <property type="evidence" value="ECO:0007669"/>
    <property type="project" value="InterPro"/>
</dbReference>
<evidence type="ECO:0000259" key="10">
    <source>
        <dbReference type="PROSITE" id="PS51085"/>
    </source>
</evidence>
<dbReference type="CDD" id="cd02753">
    <property type="entry name" value="MopB_Formate-Dh-H"/>
    <property type="match status" value="1"/>
</dbReference>
<dbReference type="Pfam" id="PF04879">
    <property type="entry name" value="Molybdop_Fe4S4"/>
    <property type="match status" value="1"/>
</dbReference>
<dbReference type="SUPFAM" id="SSF54292">
    <property type="entry name" value="2Fe-2S ferredoxin-like"/>
    <property type="match status" value="1"/>
</dbReference>
<dbReference type="Pfam" id="PF12838">
    <property type="entry name" value="Fer4_7"/>
    <property type="match status" value="1"/>
</dbReference>
<dbReference type="PANTHER" id="PTHR43105">
    <property type="entry name" value="RESPIRATORY NITRATE REDUCTASE"/>
    <property type="match status" value="1"/>
</dbReference>
<evidence type="ECO:0000256" key="4">
    <source>
        <dbReference type="ARBA" id="ARBA00022737"/>
    </source>
</evidence>
<accession>A1K9Z9</accession>
<dbReference type="KEGG" id="azo:azo3038"/>
<feature type="domain" description="4Fe-4S ferredoxin-type" evidence="11">
    <location>
        <begin position="180"/>
        <end position="209"/>
    </location>
</feature>
<dbReference type="InterPro" id="IPR006657">
    <property type="entry name" value="MoPterin_dinucl-bd_dom"/>
</dbReference>
<dbReference type="Gene3D" id="3.10.20.740">
    <property type="match status" value="1"/>
</dbReference>
<dbReference type="InterPro" id="IPR017900">
    <property type="entry name" value="4Fe4S_Fe_S_CS"/>
</dbReference>
<dbReference type="Gene3D" id="3.40.50.740">
    <property type="match status" value="1"/>
</dbReference>
<dbReference type="GO" id="GO:0046872">
    <property type="term" value="F:metal ion binding"/>
    <property type="evidence" value="ECO:0007669"/>
    <property type="project" value="UniProtKB-KW"/>
</dbReference>
<dbReference type="GO" id="GO:0016020">
    <property type="term" value="C:membrane"/>
    <property type="evidence" value="ECO:0007669"/>
    <property type="project" value="InterPro"/>
</dbReference>
<dbReference type="EC" id="1.2.1.2" evidence="13"/>
<dbReference type="InterPro" id="IPR006963">
    <property type="entry name" value="Mopterin_OxRdtase_4Fe-4S_dom"/>
</dbReference>
<dbReference type="GO" id="GO:0008137">
    <property type="term" value="F:NADH dehydrogenase (ubiquinone) activity"/>
    <property type="evidence" value="ECO:0007669"/>
    <property type="project" value="InterPro"/>
</dbReference>
<evidence type="ECO:0000256" key="8">
    <source>
        <dbReference type="ARBA" id="ARBA00034078"/>
    </source>
</evidence>
<dbReference type="InterPro" id="IPR017896">
    <property type="entry name" value="4Fe4S_Fe-S-bd"/>
</dbReference>
<keyword evidence="6" id="KW-0408">Iron</keyword>
<dbReference type="PROSITE" id="PS51669">
    <property type="entry name" value="4FE4S_MOW_BIS_MGD"/>
    <property type="match status" value="1"/>
</dbReference>
<keyword evidence="3" id="KW-0479">Metal-binding</keyword>
<dbReference type="PROSITE" id="PS51085">
    <property type="entry name" value="2FE2S_FER_2"/>
    <property type="match status" value="1"/>
</dbReference>
<evidence type="ECO:0000256" key="3">
    <source>
        <dbReference type="ARBA" id="ARBA00022723"/>
    </source>
</evidence>
<evidence type="ECO:0000256" key="2">
    <source>
        <dbReference type="ARBA" id="ARBA00022485"/>
    </source>
</evidence>
<dbReference type="SUPFAM" id="SSF53706">
    <property type="entry name" value="Formate dehydrogenase/DMSO reductase, domains 1-3"/>
    <property type="match status" value="1"/>
</dbReference>
<dbReference type="PROSITE" id="PS00490">
    <property type="entry name" value="MOLYBDOPTERIN_PROK_2"/>
    <property type="match status" value="1"/>
</dbReference>
<evidence type="ECO:0000256" key="6">
    <source>
        <dbReference type="ARBA" id="ARBA00023004"/>
    </source>
</evidence>
<dbReference type="InterPro" id="IPR001041">
    <property type="entry name" value="2Fe-2S_ferredoxin-type"/>
</dbReference>
<dbReference type="InterPro" id="IPR006655">
    <property type="entry name" value="Mopterin_OxRdtase_prok_CS"/>
</dbReference>
<dbReference type="InterPro" id="IPR036010">
    <property type="entry name" value="2Fe-2S_ferredoxin-like_sf"/>
</dbReference>
<dbReference type="STRING" id="62928.azo3038"/>
<dbReference type="PROSITE" id="PS51379">
    <property type="entry name" value="4FE4S_FER_2"/>
    <property type="match status" value="2"/>
</dbReference>
<dbReference type="HOGENOM" id="CLU_000422_2_2_4"/>
<dbReference type="InterPro" id="IPR041924">
    <property type="entry name" value="Formate_Dh-H_N"/>
</dbReference>
<dbReference type="Pfam" id="PF13510">
    <property type="entry name" value="Fer2_4"/>
    <property type="match status" value="1"/>
</dbReference>
<dbReference type="Gene3D" id="3.30.70.20">
    <property type="match status" value="1"/>
</dbReference>
<dbReference type="InterPro" id="IPR000283">
    <property type="entry name" value="NADH_UbQ_OxRdtase_75kDa_su_CS"/>
</dbReference>
<dbReference type="FunFam" id="3.30.70.20:FF:000035">
    <property type="entry name" value="Iron hydrogenase 1"/>
    <property type="match status" value="1"/>
</dbReference>
<dbReference type="RefSeq" id="WP_011766763.1">
    <property type="nucleotide sequence ID" value="NC_008702.1"/>
</dbReference>
<dbReference type="Pfam" id="PF01568">
    <property type="entry name" value="Molydop_binding"/>
    <property type="match status" value="1"/>
</dbReference>
<evidence type="ECO:0000259" key="12">
    <source>
        <dbReference type="PROSITE" id="PS51669"/>
    </source>
</evidence>
<evidence type="ECO:0000256" key="9">
    <source>
        <dbReference type="SAM" id="MobiDB-lite"/>
    </source>
</evidence>
<dbReference type="GO" id="GO:0042773">
    <property type="term" value="P:ATP synthesis coupled electron transport"/>
    <property type="evidence" value="ECO:0007669"/>
    <property type="project" value="InterPro"/>
</dbReference>
<dbReference type="CDD" id="cd00207">
    <property type="entry name" value="fer2"/>
    <property type="match status" value="1"/>
</dbReference>
<comment type="similarity">
    <text evidence="1">In the C-terminal section; belongs to the prokaryotic molybdopterin-containing oxidoreductase family.</text>
</comment>
<sequence length="961" mass="102774">MNAPDTITFELDGRAVDAAPGESILLAARRAGVDIPHLCYTDGLRADGNCRACVVEIDGERVLAPSCCRAPKPGMKVQSASSRARASQRMVLELLRADVPVEAEKADSELAYWCEQLGVGDSRFAPREQPVADTSHPGIAVNLAACIQCNRCLRACREIQVNDVIGYAHRGAESKIVFDLDVGMGTSSCVGCGECVQACPTGALAPALSLSLFDAVDGGDASAPNPIPTPTLPLKGRENIGPSLQSLPSRSHLKEREQATYTPTRQIHSLCPYCGVGCQVTYHVAGEGAAQKIVFAEGRDGPANAGRLCVKGRYGFSYSRNRERLTVPLIRKPGIPKGVNLDPANPLAAFREASWEEALDFAAGGLARIKREHGPQALAGFGSAKGSNEEAYLFQKLVRTGFGTHNVDHCTRLCHASSVAALLEGIGSGAVSNPVRDVEIADLAIVIGANPAANHPVAASFIKNAAERGMKLVMMDPRQTPLARHAWRVLQFRPDADVALLLSMACVIIEEGLIDADFIARRTEGFDAFREAALQYPPERMATITGIAADTVREVARAYARGPNSIIFWGMGVSQHTHGTDNVRCLIALALMTGQIGRAGTGLHPLRGQNNVQGASDAGLIPMMLPDYQKVADPAVRARFEALWGQPLPTEPGLTVVEIMDAACAGRIRGMYIEGENPAMSDPDLGHAREGLANLEHLVVQDIFLTETAMLADVVLPASSLYEKTGSFTNTDRLVQLARPVLPLPGEARQDWWIIQQMAQRLGLAWDYAGPDEVFAELTRAMPSYAGITWAVLEDAGAVVAPKAAVDQPSQPVLFQADFPTASGRGRFVPATPLPAAELPDSEFPMVLITGRVLEHWHTGSMTRRADVLDALDPVPWCGMHPADLARLGVASGGRVVLETRRGHIELEARADEGVQPGSVFMAFCYVEAAANLLTQPALDPFGKIPEFKYCALRVGVPVGA</sequence>
<dbReference type="InterPro" id="IPR050123">
    <property type="entry name" value="Prok_molybdopt-oxidoreductase"/>
</dbReference>
<dbReference type="Gene3D" id="3.40.228.10">
    <property type="entry name" value="Dimethylsulfoxide Reductase, domain 2"/>
    <property type="match status" value="1"/>
</dbReference>
<dbReference type="AlphaFoldDB" id="A1K9Z9"/>
<dbReference type="PROSITE" id="PS00198">
    <property type="entry name" value="4FE4S_FER_1"/>
    <property type="match status" value="1"/>
</dbReference>
<dbReference type="GO" id="GO:0003954">
    <property type="term" value="F:NADH dehydrogenase activity"/>
    <property type="evidence" value="ECO:0007669"/>
    <property type="project" value="TreeGrafter"/>
</dbReference>
<dbReference type="SUPFAM" id="SSF50692">
    <property type="entry name" value="ADC-like"/>
    <property type="match status" value="1"/>
</dbReference>
<keyword evidence="14" id="KW-1185">Reference proteome</keyword>
<feature type="domain" description="4Fe-4S Mo/W bis-MGD-type" evidence="12">
    <location>
        <begin position="264"/>
        <end position="323"/>
    </location>
</feature>
<protein>
    <submittedName>
        <fullName evidence="13">Probable formate dehydrogenase, alpha subunit</fullName>
        <ecNumber evidence="13">1.2.1.2</ecNumber>
    </submittedName>
</protein>
<dbReference type="EMBL" id="AM406670">
    <property type="protein sequence ID" value="CAL95654.1"/>
    <property type="molecule type" value="Genomic_DNA"/>
</dbReference>
<evidence type="ECO:0000313" key="14">
    <source>
        <dbReference type="Proteomes" id="UP000002588"/>
    </source>
</evidence>
<dbReference type="InterPro" id="IPR009010">
    <property type="entry name" value="Asp_de-COase-like_dom_sf"/>
</dbReference>
<keyword evidence="5 13" id="KW-0560">Oxidoreductase</keyword>
<gene>
    <name evidence="13" type="primary">fdhA1</name>
    <name evidence="13" type="ordered locus">azo3038</name>
</gene>
<reference evidence="13 14" key="1">
    <citation type="journal article" date="2006" name="Nat. Biotechnol.">
        <title>Complete genome of the mutualistic, N2-fixing grass endophyte Azoarcus sp. strain BH72.</title>
        <authorList>
            <person name="Krause A."/>
            <person name="Ramakumar A."/>
            <person name="Bartels D."/>
            <person name="Battistoni F."/>
            <person name="Bekel T."/>
            <person name="Boch J."/>
            <person name="Boehm M."/>
            <person name="Friedrich F."/>
            <person name="Hurek T."/>
            <person name="Krause L."/>
            <person name="Linke B."/>
            <person name="McHardy A.C."/>
            <person name="Sarkar A."/>
            <person name="Schneiker S."/>
            <person name="Syed A.A."/>
            <person name="Thauer R."/>
            <person name="Vorhoelter F.-J."/>
            <person name="Weidner S."/>
            <person name="Puehler A."/>
            <person name="Reinhold-Hurek B."/>
            <person name="Kaiser O."/>
            <person name="Goesmann A."/>
        </authorList>
    </citation>
    <scope>NUCLEOTIDE SEQUENCE [LARGE SCALE GENOMIC DNA]</scope>
    <source>
        <strain evidence="13 14">BH72</strain>
    </source>
</reference>
<evidence type="ECO:0000259" key="11">
    <source>
        <dbReference type="PROSITE" id="PS51379"/>
    </source>
</evidence>
<keyword evidence="4" id="KW-0677">Repeat</keyword>
<proteinExistence type="inferred from homology"/>
<dbReference type="Proteomes" id="UP000002588">
    <property type="component" value="Chromosome"/>
</dbReference>
<dbReference type="InterPro" id="IPR006656">
    <property type="entry name" value="Mopterin_OxRdtase"/>
</dbReference>
<feature type="region of interest" description="Disordered" evidence="9">
    <location>
        <begin position="228"/>
        <end position="258"/>
    </location>
</feature>
<dbReference type="GO" id="GO:1990204">
    <property type="term" value="C:oxidoreductase complex"/>
    <property type="evidence" value="ECO:0007669"/>
    <property type="project" value="UniProtKB-ARBA"/>
</dbReference>
<dbReference type="PANTHER" id="PTHR43105:SF14">
    <property type="entry name" value="FORMATE DEHYDROGENASE H"/>
    <property type="match status" value="1"/>
</dbReference>
<dbReference type="GO" id="GO:0015942">
    <property type="term" value="P:formate metabolic process"/>
    <property type="evidence" value="ECO:0007669"/>
    <property type="project" value="InterPro"/>
</dbReference>
<dbReference type="Pfam" id="PF00384">
    <property type="entry name" value="Molybdopterin"/>
    <property type="match status" value="1"/>
</dbReference>
<dbReference type="GO" id="GO:0051539">
    <property type="term" value="F:4 iron, 4 sulfur cluster binding"/>
    <property type="evidence" value="ECO:0007669"/>
    <property type="project" value="UniProtKB-KW"/>
</dbReference>
<dbReference type="Gene3D" id="2.20.25.90">
    <property type="entry name" value="ADC-like domains"/>
    <property type="match status" value="1"/>
</dbReference>
<dbReference type="SUPFAM" id="SSF54862">
    <property type="entry name" value="4Fe-4S ferredoxins"/>
    <property type="match status" value="1"/>
</dbReference>
<evidence type="ECO:0000256" key="1">
    <source>
        <dbReference type="ARBA" id="ARBA00007023"/>
    </source>
</evidence>
<feature type="domain" description="4Fe-4S ferredoxin-type" evidence="11">
    <location>
        <begin position="137"/>
        <end position="167"/>
    </location>
</feature>
<keyword evidence="7" id="KW-0411">Iron-sulfur</keyword>
<evidence type="ECO:0000256" key="5">
    <source>
        <dbReference type="ARBA" id="ARBA00023002"/>
    </source>
</evidence>
<feature type="domain" description="2Fe-2S ferredoxin-type" evidence="10">
    <location>
        <begin position="5"/>
        <end position="83"/>
    </location>
</feature>
<keyword evidence="2" id="KW-0004">4Fe-4S</keyword>
<dbReference type="PROSITE" id="PS00641">
    <property type="entry name" value="COMPLEX1_75K_1"/>
    <property type="match status" value="1"/>
</dbReference>
<comment type="cofactor">
    <cofactor evidence="8">
        <name>[2Fe-2S] cluster</name>
        <dbReference type="ChEBI" id="CHEBI:190135"/>
    </cofactor>
</comment>